<dbReference type="AlphaFoldDB" id="A0A814TB33"/>
<evidence type="ECO:0000259" key="1">
    <source>
        <dbReference type="PROSITE" id="PS50108"/>
    </source>
</evidence>
<dbReference type="InterPro" id="IPR000095">
    <property type="entry name" value="CRIB_dom"/>
</dbReference>
<evidence type="ECO:0000313" key="2">
    <source>
        <dbReference type="EMBL" id="CAF1157083.1"/>
    </source>
</evidence>
<dbReference type="EMBL" id="CAJNOC010013093">
    <property type="protein sequence ID" value="CAF1157083.1"/>
    <property type="molecule type" value="Genomic_DNA"/>
</dbReference>
<protein>
    <recommendedName>
        <fullName evidence="1">CRIB domain-containing protein</fullName>
    </recommendedName>
</protein>
<gene>
    <name evidence="2" type="ORF">OXX778_LOCUS23491</name>
</gene>
<dbReference type="PROSITE" id="PS50108">
    <property type="entry name" value="CRIB"/>
    <property type="match status" value="1"/>
</dbReference>
<name>A0A814TB33_9BILA</name>
<feature type="non-terminal residue" evidence="2">
    <location>
        <position position="108"/>
    </location>
</feature>
<comment type="caution">
    <text evidence="2">The sequence shown here is derived from an EMBL/GenBank/DDBJ whole genome shotgun (WGS) entry which is preliminary data.</text>
</comment>
<dbReference type="Proteomes" id="UP000663879">
    <property type="component" value="Unassembled WGS sequence"/>
</dbReference>
<reference evidence="2" key="1">
    <citation type="submission" date="2021-02" db="EMBL/GenBank/DDBJ databases">
        <authorList>
            <person name="Nowell W R."/>
        </authorList>
    </citation>
    <scope>NUCLEOTIDE SEQUENCE</scope>
    <source>
        <strain evidence="2">Ploen Becks lab</strain>
    </source>
</reference>
<dbReference type="Gene3D" id="3.90.810.10">
    <property type="entry name" value="CRIB domain"/>
    <property type="match status" value="1"/>
</dbReference>
<accession>A0A814TB33</accession>
<sequence>NNNTNQKTLNYNCKKDKKAEKKVIKKNLIGKPMDFVHLNHIGVNENNSFKILLNDQNEHVKMIVDVFKQLNIKPNKQSVEYADSFITYQLNITFLFRTQMISIGFYNS</sequence>
<organism evidence="2 3">
    <name type="scientific">Brachionus calyciflorus</name>
    <dbReference type="NCBI Taxonomy" id="104777"/>
    <lineage>
        <taxon>Eukaryota</taxon>
        <taxon>Metazoa</taxon>
        <taxon>Spiralia</taxon>
        <taxon>Gnathifera</taxon>
        <taxon>Rotifera</taxon>
        <taxon>Eurotatoria</taxon>
        <taxon>Monogononta</taxon>
        <taxon>Pseudotrocha</taxon>
        <taxon>Ploima</taxon>
        <taxon>Brachionidae</taxon>
        <taxon>Brachionus</taxon>
    </lineage>
</organism>
<proteinExistence type="predicted"/>
<feature type="non-terminal residue" evidence="2">
    <location>
        <position position="1"/>
    </location>
</feature>
<evidence type="ECO:0000313" key="3">
    <source>
        <dbReference type="Proteomes" id="UP000663879"/>
    </source>
</evidence>
<feature type="domain" description="CRIB" evidence="1">
    <location>
        <begin position="29"/>
        <end position="42"/>
    </location>
</feature>
<dbReference type="InterPro" id="IPR036936">
    <property type="entry name" value="CRIB_dom_sf"/>
</dbReference>
<keyword evidence="3" id="KW-1185">Reference proteome</keyword>